<evidence type="ECO:0000259" key="6">
    <source>
        <dbReference type="PROSITE" id="PS50887"/>
    </source>
</evidence>
<dbReference type="FunFam" id="3.20.20.450:FF:000001">
    <property type="entry name" value="Cyclic di-GMP phosphodiesterase yahA"/>
    <property type="match status" value="1"/>
</dbReference>
<dbReference type="CDD" id="cd01948">
    <property type="entry name" value="EAL"/>
    <property type="match status" value="1"/>
</dbReference>
<evidence type="ECO:0000256" key="1">
    <source>
        <dbReference type="SAM" id="Coils"/>
    </source>
</evidence>
<keyword evidence="1" id="KW-0175">Coiled coil</keyword>
<dbReference type="InterPro" id="IPR000160">
    <property type="entry name" value="GGDEF_dom"/>
</dbReference>
<dbReference type="PROSITE" id="PS50887">
    <property type="entry name" value="GGDEF"/>
    <property type="match status" value="1"/>
</dbReference>
<dbReference type="CDD" id="cd00130">
    <property type="entry name" value="PAS"/>
    <property type="match status" value="1"/>
</dbReference>
<reference evidence="7 8" key="1">
    <citation type="submission" date="2018-11" db="EMBL/GenBank/DDBJ databases">
        <title>Genome sequencing and assembly of Clostridium tagluense strain A121.</title>
        <authorList>
            <person name="Murakami T."/>
            <person name="Segawa T."/>
            <person name="Shcherbakova V.A."/>
            <person name="Mori H."/>
            <person name="Yoshimura Y."/>
        </authorList>
    </citation>
    <scope>NUCLEOTIDE SEQUENCE [LARGE SCALE GENOMIC DNA]</scope>
    <source>
        <strain evidence="7 8">A121</strain>
    </source>
</reference>
<keyword evidence="8" id="KW-1185">Reference proteome</keyword>
<dbReference type="NCBIfam" id="TIGR00229">
    <property type="entry name" value="sensory_box"/>
    <property type="match status" value="1"/>
</dbReference>
<name>A0A401UN96_9CLOT</name>
<dbReference type="SMART" id="SM00052">
    <property type="entry name" value="EAL"/>
    <property type="match status" value="1"/>
</dbReference>
<organism evidence="7 8">
    <name type="scientific">Clostridium tagluense</name>
    <dbReference type="NCBI Taxonomy" id="360422"/>
    <lineage>
        <taxon>Bacteria</taxon>
        <taxon>Bacillati</taxon>
        <taxon>Bacillota</taxon>
        <taxon>Clostridia</taxon>
        <taxon>Eubacteriales</taxon>
        <taxon>Clostridiaceae</taxon>
        <taxon>Clostridium</taxon>
    </lineage>
</organism>
<comment type="caution">
    <text evidence="7">The sequence shown here is derived from an EMBL/GenBank/DDBJ whole genome shotgun (WGS) entry which is preliminary data.</text>
</comment>
<dbReference type="InterPro" id="IPR052155">
    <property type="entry name" value="Biofilm_reg_signaling"/>
</dbReference>
<dbReference type="Gene3D" id="3.30.450.20">
    <property type="entry name" value="PAS domain"/>
    <property type="match status" value="1"/>
</dbReference>
<dbReference type="Gene3D" id="3.30.70.270">
    <property type="match status" value="1"/>
</dbReference>
<feature type="domain" description="PAS" evidence="3">
    <location>
        <begin position="146"/>
        <end position="217"/>
    </location>
</feature>
<dbReference type="InterPro" id="IPR035919">
    <property type="entry name" value="EAL_sf"/>
</dbReference>
<sequence length="707" mass="80926">MNEKKIDLNKIAKKQLKANIELLNIDWLFKDDVALKNMPLKVTIVYALISGFWILFSDRILNILIENKSLMVRMQSIKGWSYALISSFIIYFLINEFTKKSKASSHTIKENYQEIQATYEQLIAAQEELRAQFDELNEKQAIIEKSEERYKLALEGANDAIFEVDLITKEFFSSDKISDITGYDKDDITSLEDLIKLVADEDRKIAIDDFNNHINGKTLYYQSSLKIKYNGGGDKWVLIRGKCLRNKNGLATKVSGSVTDISGQKDFENKINKLKYYDILTDIPNRKLFINTLESEIIKAKDKEAKHAVLFIDLDNFKEINDTLGHDYGDELLKNVAIALKASIREGDLVSRVGGDEFFILMKNIEDYSEISCQCAKLLSSLNCEISIVGKQVYTSASIGITVFPDDGYETNILLKNADTAMYSSKYNGKAKYSFFNKNMSDIVVRRVEIEKGLRRALEKNEFEIYYQPQIDIINNKIKGFEALLRWNSTELGKISPSEFIPVAEASGLIIPMGDWIIKTVYLQNNLWKSKGYLYDTIAVNLSAVQLQNDKFEENLKRIITETKVNTRFVELEITESILMKDFEKSIKLLTEIRDLGIKIALDDFGTGYSSLSYLKQLPINTLKIDKSFIDNIVTNEREKAIVDGIIQLAQKIDLDVIAEGVETKEQIKLLQSMGCNQIQGYYFSKPLPSDEIEEKFLKTNWIKPYN</sequence>
<feature type="domain" description="PAC" evidence="4">
    <location>
        <begin position="221"/>
        <end position="273"/>
    </location>
</feature>
<dbReference type="RefSeq" id="WP_125002438.1">
    <property type="nucleotide sequence ID" value="NZ_BHYK01000014.1"/>
</dbReference>
<dbReference type="InterPro" id="IPR000700">
    <property type="entry name" value="PAS-assoc_C"/>
</dbReference>
<dbReference type="AlphaFoldDB" id="A0A401UN96"/>
<protein>
    <recommendedName>
        <fullName evidence="9">GGDEF domain-containing protein</fullName>
    </recommendedName>
</protein>
<dbReference type="Proteomes" id="UP000287872">
    <property type="component" value="Unassembled WGS sequence"/>
</dbReference>
<dbReference type="SUPFAM" id="SSF55785">
    <property type="entry name" value="PYP-like sensor domain (PAS domain)"/>
    <property type="match status" value="1"/>
</dbReference>
<keyword evidence="2" id="KW-0472">Membrane</keyword>
<feature type="coiled-coil region" evidence="1">
    <location>
        <begin position="112"/>
        <end position="149"/>
    </location>
</feature>
<dbReference type="SUPFAM" id="SSF141868">
    <property type="entry name" value="EAL domain-like"/>
    <property type="match status" value="1"/>
</dbReference>
<dbReference type="PROSITE" id="PS50112">
    <property type="entry name" value="PAS"/>
    <property type="match status" value="1"/>
</dbReference>
<dbReference type="NCBIfam" id="TIGR00254">
    <property type="entry name" value="GGDEF"/>
    <property type="match status" value="1"/>
</dbReference>
<evidence type="ECO:0000256" key="2">
    <source>
        <dbReference type="SAM" id="Phobius"/>
    </source>
</evidence>
<dbReference type="InterPro" id="IPR001633">
    <property type="entry name" value="EAL_dom"/>
</dbReference>
<accession>A0A401UN96</accession>
<feature type="domain" description="EAL" evidence="5">
    <location>
        <begin position="447"/>
        <end position="701"/>
    </location>
</feature>
<dbReference type="InterPro" id="IPR035965">
    <property type="entry name" value="PAS-like_dom_sf"/>
</dbReference>
<dbReference type="InterPro" id="IPR029787">
    <property type="entry name" value="Nucleotide_cyclase"/>
</dbReference>
<dbReference type="InterPro" id="IPR000014">
    <property type="entry name" value="PAS"/>
</dbReference>
<dbReference type="EMBL" id="BHYK01000014">
    <property type="protein sequence ID" value="GCD11013.1"/>
    <property type="molecule type" value="Genomic_DNA"/>
</dbReference>
<keyword evidence="2" id="KW-1133">Transmembrane helix</keyword>
<dbReference type="SMART" id="SM00267">
    <property type="entry name" value="GGDEF"/>
    <property type="match status" value="1"/>
</dbReference>
<dbReference type="SUPFAM" id="SSF55073">
    <property type="entry name" value="Nucleotide cyclase"/>
    <property type="match status" value="1"/>
</dbReference>
<dbReference type="PANTHER" id="PTHR44757:SF2">
    <property type="entry name" value="BIOFILM ARCHITECTURE MAINTENANCE PROTEIN MBAA"/>
    <property type="match status" value="1"/>
</dbReference>
<dbReference type="PROSITE" id="PS50883">
    <property type="entry name" value="EAL"/>
    <property type="match status" value="1"/>
</dbReference>
<evidence type="ECO:0000313" key="8">
    <source>
        <dbReference type="Proteomes" id="UP000287872"/>
    </source>
</evidence>
<dbReference type="SMART" id="SM00091">
    <property type="entry name" value="PAS"/>
    <property type="match status" value="1"/>
</dbReference>
<dbReference type="Gene3D" id="3.20.20.450">
    <property type="entry name" value="EAL domain"/>
    <property type="match status" value="1"/>
</dbReference>
<dbReference type="PANTHER" id="PTHR44757">
    <property type="entry name" value="DIGUANYLATE CYCLASE DGCP"/>
    <property type="match status" value="1"/>
</dbReference>
<dbReference type="InterPro" id="IPR043128">
    <property type="entry name" value="Rev_trsase/Diguanyl_cyclase"/>
</dbReference>
<feature type="transmembrane region" description="Helical" evidence="2">
    <location>
        <begin position="38"/>
        <end position="56"/>
    </location>
</feature>
<feature type="transmembrane region" description="Helical" evidence="2">
    <location>
        <begin position="77"/>
        <end position="94"/>
    </location>
</feature>
<dbReference type="InterPro" id="IPR013655">
    <property type="entry name" value="PAS_fold_3"/>
</dbReference>
<evidence type="ECO:0008006" key="9">
    <source>
        <dbReference type="Google" id="ProtNLM"/>
    </source>
</evidence>
<evidence type="ECO:0000313" key="7">
    <source>
        <dbReference type="EMBL" id="GCD11013.1"/>
    </source>
</evidence>
<gene>
    <name evidence="7" type="ORF">Ctaglu_26360</name>
</gene>
<evidence type="ECO:0000259" key="5">
    <source>
        <dbReference type="PROSITE" id="PS50883"/>
    </source>
</evidence>
<dbReference type="Pfam" id="PF08447">
    <property type="entry name" value="PAS_3"/>
    <property type="match status" value="1"/>
</dbReference>
<evidence type="ECO:0000259" key="3">
    <source>
        <dbReference type="PROSITE" id="PS50112"/>
    </source>
</evidence>
<dbReference type="Pfam" id="PF00990">
    <property type="entry name" value="GGDEF"/>
    <property type="match status" value="1"/>
</dbReference>
<evidence type="ECO:0000259" key="4">
    <source>
        <dbReference type="PROSITE" id="PS50113"/>
    </source>
</evidence>
<dbReference type="CDD" id="cd01949">
    <property type="entry name" value="GGDEF"/>
    <property type="match status" value="1"/>
</dbReference>
<keyword evidence="2" id="KW-0812">Transmembrane</keyword>
<dbReference type="PROSITE" id="PS50113">
    <property type="entry name" value="PAC"/>
    <property type="match status" value="1"/>
</dbReference>
<dbReference type="Pfam" id="PF00563">
    <property type="entry name" value="EAL"/>
    <property type="match status" value="1"/>
</dbReference>
<feature type="domain" description="GGDEF" evidence="6">
    <location>
        <begin position="305"/>
        <end position="438"/>
    </location>
</feature>
<proteinExistence type="predicted"/>
<dbReference type="OrthoDB" id="9762141at2"/>